<dbReference type="EMBL" id="BARW01003187">
    <property type="protein sequence ID" value="GAI64361.1"/>
    <property type="molecule type" value="Genomic_DNA"/>
</dbReference>
<evidence type="ECO:0000313" key="2">
    <source>
        <dbReference type="EMBL" id="GAI64361.1"/>
    </source>
</evidence>
<gene>
    <name evidence="2" type="ORF">S12H4_08294</name>
</gene>
<evidence type="ECO:0000259" key="1">
    <source>
        <dbReference type="Pfam" id="PF05598"/>
    </source>
</evidence>
<proteinExistence type="predicted"/>
<dbReference type="Pfam" id="PF05598">
    <property type="entry name" value="DUF772"/>
    <property type="match status" value="1"/>
</dbReference>
<comment type="caution">
    <text evidence="2">The sequence shown here is derived from an EMBL/GenBank/DDBJ whole genome shotgun (WGS) entry which is preliminary data.</text>
</comment>
<name>X1RBF1_9ZZZZ</name>
<reference evidence="2" key="1">
    <citation type="journal article" date="2014" name="Front. Microbiol.">
        <title>High frequency of phylogenetically diverse reductive dehalogenase-homologous genes in deep subseafloor sedimentary metagenomes.</title>
        <authorList>
            <person name="Kawai M."/>
            <person name="Futagami T."/>
            <person name="Toyoda A."/>
            <person name="Takaki Y."/>
            <person name="Nishi S."/>
            <person name="Hori S."/>
            <person name="Arai W."/>
            <person name="Tsubouchi T."/>
            <person name="Morono Y."/>
            <person name="Uchiyama I."/>
            <person name="Ito T."/>
            <person name="Fujiyama A."/>
            <person name="Inagaki F."/>
            <person name="Takami H."/>
        </authorList>
    </citation>
    <scope>NUCLEOTIDE SEQUENCE</scope>
    <source>
        <strain evidence="2">Expedition CK06-06</strain>
    </source>
</reference>
<dbReference type="InterPro" id="IPR008490">
    <property type="entry name" value="Transposase_InsH_N"/>
</dbReference>
<sequence length="356" mass="41827">MPKFKPYRKSQFMLFPNSIDDYVPQNHLSRMISNIVEQLDTRSIEDKYSQLGQNTYHPKMLIKLLFYGYAIGERSGRKISSKCETDTAYIYLSQMYKPDFRTVNDFRKNNIEELSGYFINIVRMCKELGLISVGQMNIDGTKIKANAANRRTKSKEAYQKWIKRIDDKIKKILQEAEATDTREDQIYQDKRGDELPEEINTQVKLKAKIKKIMEKFKNEKEKINLTDPDARFMKDGRYRIDTNYNCQASLSKEQIMLASEVIPEASDRKALELMVKTTDANLVHPVEEIAADAGYSSYDNYEYLEKNNKIGYIPDQNFRKDLKGKGPYHRDRFRYDPKKDIFLCPEGKKLKLHHIR</sequence>
<organism evidence="2">
    <name type="scientific">marine sediment metagenome</name>
    <dbReference type="NCBI Taxonomy" id="412755"/>
    <lineage>
        <taxon>unclassified sequences</taxon>
        <taxon>metagenomes</taxon>
        <taxon>ecological metagenomes</taxon>
    </lineage>
</organism>
<feature type="non-terminal residue" evidence="2">
    <location>
        <position position="356"/>
    </location>
</feature>
<dbReference type="PANTHER" id="PTHR33408">
    <property type="entry name" value="TRANSPOSASE"/>
    <property type="match status" value="1"/>
</dbReference>
<accession>X1RBF1</accession>
<dbReference type="PANTHER" id="PTHR33408:SF2">
    <property type="entry name" value="TRANSPOSASE DDE DOMAIN-CONTAINING PROTEIN"/>
    <property type="match status" value="1"/>
</dbReference>
<dbReference type="AlphaFoldDB" id="X1RBF1"/>
<feature type="domain" description="Transposase InsH N-terminal" evidence="1">
    <location>
        <begin position="18"/>
        <end position="108"/>
    </location>
</feature>
<protein>
    <recommendedName>
        <fullName evidence="1">Transposase InsH N-terminal domain-containing protein</fullName>
    </recommendedName>
</protein>